<protein>
    <recommendedName>
        <fullName evidence="1">ATP-dependent DNA helicase Hel308-like domain-containing protein</fullName>
    </recommendedName>
</protein>
<name>A0A1B1TBE7_9ARCH</name>
<accession>A0A1B1TBE7</accession>
<organism evidence="2">
    <name type="scientific">uncultured Poseidoniia archaeon</name>
    <dbReference type="NCBI Taxonomy" id="1697135"/>
    <lineage>
        <taxon>Archaea</taxon>
        <taxon>Methanobacteriati</taxon>
        <taxon>Thermoplasmatota</taxon>
        <taxon>Candidatus Poseidoniia</taxon>
        <taxon>environmental samples</taxon>
    </lineage>
</organism>
<reference evidence="2" key="1">
    <citation type="journal article" date="2015" name="ISME J.">
        <title>A new class of marine Euryarchaeota group II from the Mediterranean deep chlorophyll maximum.</title>
        <authorList>
            <person name="Martin-Cuadrado A.B."/>
            <person name="Garcia-Heredia I."/>
            <person name="Molto A.G."/>
            <person name="Lopez-Ubeda R."/>
            <person name="Kimes N."/>
            <person name="Lopez-Garcia P."/>
            <person name="Moreira D."/>
            <person name="Rodriguez-Valera F."/>
        </authorList>
    </citation>
    <scope>NUCLEOTIDE SEQUENCE</scope>
</reference>
<dbReference type="EMBL" id="KP211842">
    <property type="protein sequence ID" value="ANV79590.1"/>
    <property type="molecule type" value="Genomic_DNA"/>
</dbReference>
<reference evidence="2" key="2">
    <citation type="submission" date="2015-12" db="EMBL/GenBank/DDBJ databases">
        <authorList>
            <person name="Shamseldin A."/>
            <person name="Moawad H."/>
            <person name="Abd El-Rahim W.M."/>
            <person name="Sadowsky M.J."/>
        </authorList>
    </citation>
    <scope>NUCLEOTIDE SEQUENCE</scope>
</reference>
<proteinExistence type="predicted"/>
<feature type="domain" description="ATP-dependent DNA helicase Hel308-like" evidence="1">
    <location>
        <begin position="56"/>
        <end position="151"/>
    </location>
</feature>
<evidence type="ECO:0000259" key="1">
    <source>
        <dbReference type="Pfam" id="PF21280"/>
    </source>
</evidence>
<dbReference type="SUPFAM" id="SSF158702">
    <property type="entry name" value="Sec63 N-terminal domain-like"/>
    <property type="match status" value="1"/>
</dbReference>
<evidence type="ECO:0000313" key="2">
    <source>
        <dbReference type="EMBL" id="ANV79590.1"/>
    </source>
</evidence>
<dbReference type="Gene3D" id="1.10.3380.30">
    <property type="match status" value="1"/>
</dbReference>
<dbReference type="Pfam" id="PF21280">
    <property type="entry name" value="Helicase_dom4_arc"/>
    <property type="match status" value="1"/>
</dbReference>
<sequence length="159" mass="18396">MSLPELPTMTYESTNLGARVSRLYLNPISGRIIKNGLERAMEVLIGDDKYHQISPFGILHLTVSTPDFLPLWPKNSDYEIIQASLHNHSREILTESSDLEEEKIKGALVLESWINELKFEDMEDKWSVQPGDLRSRTELAEWILYAIRRILDEDEDLKI</sequence>
<dbReference type="InterPro" id="IPR048772">
    <property type="entry name" value="Hel308-like_dom4"/>
</dbReference>
<dbReference type="AlphaFoldDB" id="A0A1B1TBE7"/>